<reference evidence="3 5" key="3">
    <citation type="submission" date="2018-06" db="EMBL/GenBank/DDBJ databases">
        <authorList>
            <consortium name="Pathogen Informatics"/>
            <person name="Doyle S."/>
        </authorList>
    </citation>
    <scope>NUCLEOTIDE SEQUENCE [LARGE SCALE GENOMIC DNA]</scope>
    <source>
        <strain evidence="3 5">NCTC7911</strain>
    </source>
</reference>
<accession>A0A1V4H420</accession>
<sequence length="197" mass="21865">MQTLYISTTSPYTRMLLMIAYTKNIELALRFVVPWENPSELVAVNSFSQVPALAWQNGDVITETPLIIQALAPDVYTDNSAYNLPRIAKALGITAQGVRAYSTERFGTGTPHPFVARSTDILTSTLPTLPTLSADSDEWGDKLLLCSLIWIGIRLPHVFDTLSDDNKKAVSEFSQTPLMQKLTTEMLENMPTTVQEL</sequence>
<reference evidence="2" key="2">
    <citation type="submission" date="2017-03" db="EMBL/GenBank/DDBJ databases">
        <authorList>
            <person name="Afonso C.L."/>
            <person name="Miller P.J."/>
            <person name="Scott M.A."/>
            <person name="Spackman E."/>
            <person name="Goraichik I."/>
            <person name="Dimitrov K.M."/>
            <person name="Suarez D.L."/>
            <person name="Swayne D.E."/>
        </authorList>
    </citation>
    <scope>NUCLEOTIDE SEQUENCE</scope>
    <source>
        <strain evidence="2">CCUG 4441</strain>
    </source>
</reference>
<dbReference type="Proteomes" id="UP000191025">
    <property type="component" value="Unassembled WGS sequence"/>
</dbReference>
<dbReference type="RefSeq" id="WP_062501011.1">
    <property type="nucleotide sequence ID" value="NZ_MXAN01000003.1"/>
</dbReference>
<dbReference type="AlphaFoldDB" id="A0A1V4H420"/>
<proteinExistence type="predicted"/>
<reference evidence="4" key="1">
    <citation type="submission" date="2017-03" db="EMBL/GenBank/DDBJ databases">
        <title>Draft genome sequence of Moraxella equi CCUG 4950T type strain.</title>
        <authorList>
            <person name="Salva-Serra F."/>
            <person name="Engstrom-Jakobsson H."/>
            <person name="Thorell K."/>
            <person name="Jaen-Luchoro D."/>
            <person name="Gonzales-Siles L."/>
            <person name="Karlsson R."/>
            <person name="Yazdan S."/>
            <person name="Boulund F."/>
            <person name="Johnning A."/>
            <person name="Engstrand L."/>
            <person name="Kristiansson E."/>
            <person name="Moore E."/>
        </authorList>
    </citation>
    <scope>NUCLEOTIDE SEQUENCE [LARGE SCALE GENOMIC DNA]</scope>
    <source>
        <strain evidence="4">CCUG 4441</strain>
    </source>
</reference>
<evidence type="ECO:0000313" key="4">
    <source>
        <dbReference type="Proteomes" id="UP000191025"/>
    </source>
</evidence>
<dbReference type="Gene3D" id="3.40.30.10">
    <property type="entry name" value="Glutaredoxin"/>
    <property type="match status" value="1"/>
</dbReference>
<protein>
    <recommendedName>
        <fullName evidence="1">GST N-terminal domain-containing protein</fullName>
    </recommendedName>
</protein>
<dbReference type="GeneID" id="302269767"/>
<evidence type="ECO:0000259" key="1">
    <source>
        <dbReference type="Pfam" id="PF13409"/>
    </source>
</evidence>
<organism evidence="2 4">
    <name type="scientific">Moraxella lacunata</name>
    <dbReference type="NCBI Taxonomy" id="477"/>
    <lineage>
        <taxon>Bacteria</taxon>
        <taxon>Pseudomonadati</taxon>
        <taxon>Pseudomonadota</taxon>
        <taxon>Gammaproteobacteria</taxon>
        <taxon>Moraxellales</taxon>
        <taxon>Moraxellaceae</taxon>
        <taxon>Moraxella</taxon>
    </lineage>
</organism>
<dbReference type="InterPro" id="IPR036249">
    <property type="entry name" value="Thioredoxin-like_sf"/>
</dbReference>
<dbReference type="EMBL" id="MXAN01000003">
    <property type="protein sequence ID" value="OPH39470.1"/>
    <property type="molecule type" value="Genomic_DNA"/>
</dbReference>
<evidence type="ECO:0000313" key="2">
    <source>
        <dbReference type="EMBL" id="OPH39470.1"/>
    </source>
</evidence>
<evidence type="ECO:0000313" key="5">
    <source>
        <dbReference type="Proteomes" id="UP000254107"/>
    </source>
</evidence>
<gene>
    <name evidence="2" type="ORF">B5J94_00340</name>
    <name evidence="3" type="ORF">NCTC7911_01152</name>
</gene>
<name>A0A1V4H420_MORLA</name>
<dbReference type="InterPro" id="IPR004045">
    <property type="entry name" value="Glutathione_S-Trfase_N"/>
</dbReference>
<keyword evidence="5" id="KW-1185">Reference proteome</keyword>
<evidence type="ECO:0000313" key="3">
    <source>
        <dbReference type="EMBL" id="STY99773.1"/>
    </source>
</evidence>
<dbReference type="EMBL" id="UGQC01000001">
    <property type="protein sequence ID" value="STY99773.1"/>
    <property type="molecule type" value="Genomic_DNA"/>
</dbReference>
<feature type="domain" description="GST N-terminal" evidence="1">
    <location>
        <begin position="9"/>
        <end position="72"/>
    </location>
</feature>
<dbReference type="SUPFAM" id="SSF52833">
    <property type="entry name" value="Thioredoxin-like"/>
    <property type="match status" value="1"/>
</dbReference>
<dbReference type="Proteomes" id="UP000254107">
    <property type="component" value="Unassembled WGS sequence"/>
</dbReference>
<dbReference type="Pfam" id="PF13409">
    <property type="entry name" value="GST_N_2"/>
    <property type="match status" value="1"/>
</dbReference>